<evidence type="ECO:0000259" key="3">
    <source>
        <dbReference type="PROSITE" id="PS50002"/>
    </source>
</evidence>
<evidence type="ECO:0000256" key="2">
    <source>
        <dbReference type="PROSITE-ProRule" id="PRU00192"/>
    </source>
</evidence>
<dbReference type="PANTHER" id="PTHR45653">
    <property type="entry name" value="DEDICATOR OF CYTOKINESIS"/>
    <property type="match status" value="1"/>
</dbReference>
<dbReference type="Pfam" id="PF16172">
    <property type="entry name" value="DOCK_N"/>
    <property type="match status" value="1"/>
</dbReference>
<dbReference type="GO" id="GO:0007264">
    <property type="term" value="P:small GTPase-mediated signal transduction"/>
    <property type="evidence" value="ECO:0007669"/>
    <property type="project" value="InterPro"/>
</dbReference>
<reference evidence="4" key="1">
    <citation type="submission" date="2021-05" db="EMBL/GenBank/DDBJ databases">
        <authorList>
            <person name="Alioto T."/>
            <person name="Alioto T."/>
            <person name="Gomez Garrido J."/>
        </authorList>
    </citation>
    <scope>NUCLEOTIDE SEQUENCE</scope>
</reference>
<dbReference type="SUPFAM" id="SSF50044">
    <property type="entry name" value="SH3-domain"/>
    <property type="match status" value="1"/>
</dbReference>
<dbReference type="GO" id="GO:0016477">
    <property type="term" value="P:cell migration"/>
    <property type="evidence" value="ECO:0007669"/>
    <property type="project" value="TreeGrafter"/>
</dbReference>
<dbReference type="GO" id="GO:0007520">
    <property type="term" value="P:myoblast fusion"/>
    <property type="evidence" value="ECO:0007669"/>
    <property type="project" value="TreeGrafter"/>
</dbReference>
<dbReference type="InterPro" id="IPR026791">
    <property type="entry name" value="DOCK"/>
</dbReference>
<organism evidence="4">
    <name type="scientific">Cacopsylla melanoneura</name>
    <dbReference type="NCBI Taxonomy" id="428564"/>
    <lineage>
        <taxon>Eukaryota</taxon>
        <taxon>Metazoa</taxon>
        <taxon>Ecdysozoa</taxon>
        <taxon>Arthropoda</taxon>
        <taxon>Hexapoda</taxon>
        <taxon>Insecta</taxon>
        <taxon>Pterygota</taxon>
        <taxon>Neoptera</taxon>
        <taxon>Paraneoptera</taxon>
        <taxon>Hemiptera</taxon>
        <taxon>Sternorrhyncha</taxon>
        <taxon>Psylloidea</taxon>
        <taxon>Psyllidae</taxon>
        <taxon>Psyllinae</taxon>
        <taxon>Cacopsylla</taxon>
    </lineage>
</organism>
<protein>
    <submittedName>
        <fullName evidence="4">Dedicator of cytokinesis protein 5</fullName>
    </submittedName>
</protein>
<evidence type="ECO:0000313" key="4">
    <source>
        <dbReference type="EMBL" id="CAG6735877.1"/>
    </source>
</evidence>
<dbReference type="EMBL" id="HBUF01397196">
    <property type="protein sequence ID" value="CAG6735877.1"/>
    <property type="molecule type" value="Transcribed_RNA"/>
</dbReference>
<dbReference type="GO" id="GO:0005737">
    <property type="term" value="C:cytoplasm"/>
    <property type="evidence" value="ECO:0007669"/>
    <property type="project" value="TreeGrafter"/>
</dbReference>
<dbReference type="InterPro" id="IPR042455">
    <property type="entry name" value="DOCK_N_sub1"/>
</dbReference>
<keyword evidence="1 2" id="KW-0728">SH3 domain</keyword>
<dbReference type="PANTHER" id="PTHR45653:SF10">
    <property type="entry name" value="MYOBLAST CITY, ISOFORM B"/>
    <property type="match status" value="1"/>
</dbReference>
<dbReference type="GO" id="GO:0005085">
    <property type="term" value="F:guanyl-nucleotide exchange factor activity"/>
    <property type="evidence" value="ECO:0007669"/>
    <property type="project" value="InterPro"/>
</dbReference>
<dbReference type="SMART" id="SM00326">
    <property type="entry name" value="SH3"/>
    <property type="match status" value="1"/>
</dbReference>
<dbReference type="Gene3D" id="2.30.30.40">
    <property type="entry name" value="SH3 Domains"/>
    <property type="match status" value="1"/>
</dbReference>
<dbReference type="AlphaFoldDB" id="A0A8D8YX48"/>
<evidence type="ECO:0000256" key="1">
    <source>
        <dbReference type="ARBA" id="ARBA00022443"/>
    </source>
</evidence>
<dbReference type="InterPro" id="IPR032376">
    <property type="entry name" value="DOCK_N"/>
</dbReference>
<dbReference type="InterPro" id="IPR001452">
    <property type="entry name" value="SH3_domain"/>
</dbReference>
<accession>A0A8D8YX48</accession>
<sequence length="297" mass="33997">MTNHWIPYREKFKQGIAKYNFIGHAPTSPKLTLTVGQKVTLLARSTDGQWYYGETVYRFGIETVTRNPNNPPVDRRGIFPCSYIHDLRKSDSKEMSIVDEITCVLREWHMLWKTLYLRNRTEFNSLSKKMEELIDLRGKIVSQKLPLDELKSVKSSASTTMDVGNKTLGLDLVVRDEHSNLLKPKDVSTPNMYKMHEEANERIRVSLKANSRPISSVSDTYHSMCHSIGVTVKRWKDCGIVEPPHLQCLFALYDGTANKVFSEALVVRKAAPVTSPSSPTSTKKMSRDQQYCLQRRL</sequence>
<dbReference type="InterPro" id="IPR036028">
    <property type="entry name" value="SH3-like_dom_sf"/>
</dbReference>
<dbReference type="GO" id="GO:0031267">
    <property type="term" value="F:small GTPase binding"/>
    <property type="evidence" value="ECO:0007669"/>
    <property type="project" value="TreeGrafter"/>
</dbReference>
<name>A0A8D8YX48_9HEMI</name>
<dbReference type="PROSITE" id="PS50002">
    <property type="entry name" value="SH3"/>
    <property type="match status" value="1"/>
</dbReference>
<feature type="domain" description="SH3" evidence="3">
    <location>
        <begin position="10"/>
        <end position="89"/>
    </location>
</feature>
<proteinExistence type="predicted"/>
<dbReference type="Gene3D" id="1.20.1270.350">
    <property type="entry name" value="Dedicator of cytokinesis N-terminal subdomain"/>
    <property type="match status" value="1"/>
</dbReference>
<dbReference type="GO" id="GO:0005886">
    <property type="term" value="C:plasma membrane"/>
    <property type="evidence" value="ECO:0007669"/>
    <property type="project" value="TreeGrafter"/>
</dbReference>